<accession>A0AAE1P3W0</accession>
<evidence type="ECO:0000313" key="2">
    <source>
        <dbReference type="Proteomes" id="UP001292094"/>
    </source>
</evidence>
<keyword evidence="2" id="KW-1185">Reference proteome</keyword>
<evidence type="ECO:0000313" key="1">
    <source>
        <dbReference type="EMBL" id="KAK4300417.1"/>
    </source>
</evidence>
<comment type="caution">
    <text evidence="1">The sequence shown here is derived from an EMBL/GenBank/DDBJ whole genome shotgun (WGS) entry which is preliminary data.</text>
</comment>
<organism evidence="1 2">
    <name type="scientific">Petrolisthes manimaculis</name>
    <dbReference type="NCBI Taxonomy" id="1843537"/>
    <lineage>
        <taxon>Eukaryota</taxon>
        <taxon>Metazoa</taxon>
        <taxon>Ecdysozoa</taxon>
        <taxon>Arthropoda</taxon>
        <taxon>Crustacea</taxon>
        <taxon>Multicrustacea</taxon>
        <taxon>Malacostraca</taxon>
        <taxon>Eumalacostraca</taxon>
        <taxon>Eucarida</taxon>
        <taxon>Decapoda</taxon>
        <taxon>Pleocyemata</taxon>
        <taxon>Anomura</taxon>
        <taxon>Galatheoidea</taxon>
        <taxon>Porcellanidae</taxon>
        <taxon>Petrolisthes</taxon>
    </lineage>
</organism>
<reference evidence="1" key="1">
    <citation type="submission" date="2023-11" db="EMBL/GenBank/DDBJ databases">
        <title>Genome assemblies of two species of porcelain crab, Petrolisthes cinctipes and Petrolisthes manimaculis (Anomura: Porcellanidae).</title>
        <authorList>
            <person name="Angst P."/>
        </authorList>
    </citation>
    <scope>NUCLEOTIDE SEQUENCE</scope>
    <source>
        <strain evidence="1">PB745_02</strain>
        <tissue evidence="1">Gill</tissue>
    </source>
</reference>
<name>A0AAE1P3W0_9EUCA</name>
<dbReference type="EMBL" id="JAWZYT010003061">
    <property type="protein sequence ID" value="KAK4300417.1"/>
    <property type="molecule type" value="Genomic_DNA"/>
</dbReference>
<proteinExistence type="predicted"/>
<evidence type="ECO:0008006" key="3">
    <source>
        <dbReference type="Google" id="ProtNLM"/>
    </source>
</evidence>
<dbReference type="Proteomes" id="UP001292094">
    <property type="component" value="Unassembled WGS sequence"/>
</dbReference>
<sequence length="173" mass="19673">MPGSHIGLAGNGMADGLARAPCMLDEGDMAAEPSLRCQRNTIYSARFAMTIQRREAESAISVSIQHHDHFLHTCYKYRRRGVMVRRHNVVSARLRLGYRPLWQAAQTLDMPHYSSCMLCNRPNANTLDHYYHQCPTVRDLLPQGQTLVQICKYLLSDDNLEVMLTRHPNFGGC</sequence>
<gene>
    <name evidence="1" type="ORF">Pmani_027381</name>
</gene>
<dbReference type="AlphaFoldDB" id="A0AAE1P3W0"/>
<protein>
    <recommendedName>
        <fullName evidence="3">Reverse transcriptase</fullName>
    </recommendedName>
</protein>